<feature type="non-terminal residue" evidence="2">
    <location>
        <position position="1"/>
    </location>
</feature>
<dbReference type="PANTHER" id="PTHR12997">
    <property type="entry name" value="TYPE I INOSITOL-1,4,5-TRISPHOSPHATE 5-PHOSPHATASE"/>
    <property type="match status" value="1"/>
</dbReference>
<dbReference type="AlphaFoldDB" id="L9KWH5"/>
<dbReference type="STRING" id="246437.L9KWH5"/>
<sequence length="239" mass="26138">PENLQKNWLREFYQVVHTHKPHFMALHCQEFGGKNYEASMSHVDKFVKELLSSDAMKEYNRARVYLDENYKSQEHFTALPGGASGDVEPMLLGADPLLGALDIGAEKQQESSRLQDSCSSVQNGTPPAVRGSLSWTVEALCFTFSMPADPGMHLLRWADPELISECHMSMDVRYCGIFRPQFPLLGSGAISAFGALSTSSSNVSDKKFCVGSGGALPVHSGAGWPAVWRTPKCCCSISS</sequence>
<gene>
    <name evidence="2" type="ORF">TREES_T100016915</name>
</gene>
<keyword evidence="3" id="KW-1185">Reference proteome</keyword>
<evidence type="ECO:0000256" key="1">
    <source>
        <dbReference type="ARBA" id="ARBA00022801"/>
    </source>
</evidence>
<evidence type="ECO:0000313" key="2">
    <source>
        <dbReference type="EMBL" id="ELW67295.1"/>
    </source>
</evidence>
<dbReference type="Proteomes" id="UP000011518">
    <property type="component" value="Unassembled WGS sequence"/>
</dbReference>
<reference evidence="3" key="2">
    <citation type="journal article" date="2013" name="Nat. Commun.">
        <title>Genome of the Chinese tree shrew.</title>
        <authorList>
            <person name="Fan Y."/>
            <person name="Huang Z.Y."/>
            <person name="Cao C.C."/>
            <person name="Chen C.S."/>
            <person name="Chen Y.X."/>
            <person name="Fan D.D."/>
            <person name="He J."/>
            <person name="Hou H.L."/>
            <person name="Hu L."/>
            <person name="Hu X.T."/>
            <person name="Jiang X.T."/>
            <person name="Lai R."/>
            <person name="Lang Y.S."/>
            <person name="Liang B."/>
            <person name="Liao S.G."/>
            <person name="Mu D."/>
            <person name="Ma Y.Y."/>
            <person name="Niu Y.Y."/>
            <person name="Sun X.Q."/>
            <person name="Xia J.Q."/>
            <person name="Xiao J."/>
            <person name="Xiong Z.Q."/>
            <person name="Xu L."/>
            <person name="Yang L."/>
            <person name="Zhang Y."/>
            <person name="Zhao W."/>
            <person name="Zhao X.D."/>
            <person name="Zheng Y.T."/>
            <person name="Zhou J.M."/>
            <person name="Zhu Y.B."/>
            <person name="Zhang G.J."/>
            <person name="Wang J."/>
            <person name="Yao Y.G."/>
        </authorList>
    </citation>
    <scope>NUCLEOTIDE SEQUENCE [LARGE SCALE GENOMIC DNA]</scope>
</reference>
<dbReference type="GO" id="GO:0004445">
    <property type="term" value="F:inositol-polyphosphate 5-phosphatase activity"/>
    <property type="evidence" value="ECO:0007669"/>
    <property type="project" value="InterPro"/>
</dbReference>
<name>L9KWH5_TUPCH</name>
<dbReference type="InterPro" id="IPR039737">
    <property type="entry name" value="INPP5A"/>
</dbReference>
<dbReference type="EMBL" id="KB320619">
    <property type="protein sequence ID" value="ELW67295.1"/>
    <property type="molecule type" value="Genomic_DNA"/>
</dbReference>
<dbReference type="eggNOG" id="KOG1976">
    <property type="taxonomic scope" value="Eukaryota"/>
</dbReference>
<organism evidence="2 3">
    <name type="scientific">Tupaia chinensis</name>
    <name type="common">Chinese tree shrew</name>
    <name type="synonym">Tupaia belangeri chinensis</name>
    <dbReference type="NCBI Taxonomy" id="246437"/>
    <lineage>
        <taxon>Eukaryota</taxon>
        <taxon>Metazoa</taxon>
        <taxon>Chordata</taxon>
        <taxon>Craniata</taxon>
        <taxon>Vertebrata</taxon>
        <taxon>Euteleostomi</taxon>
        <taxon>Mammalia</taxon>
        <taxon>Eutheria</taxon>
        <taxon>Euarchontoglires</taxon>
        <taxon>Scandentia</taxon>
        <taxon>Tupaiidae</taxon>
        <taxon>Tupaia</taxon>
    </lineage>
</organism>
<dbReference type="PANTHER" id="PTHR12997:SF2">
    <property type="entry name" value="INOSITOL POLYPHOSPHATE-5-PHOSPHATASE A"/>
    <property type="match status" value="1"/>
</dbReference>
<reference evidence="3" key="1">
    <citation type="submission" date="2012-07" db="EMBL/GenBank/DDBJ databases">
        <title>Genome of the Chinese tree shrew, a rising model animal genetically related to primates.</title>
        <authorList>
            <person name="Zhang G."/>
            <person name="Fan Y."/>
            <person name="Yao Y."/>
            <person name="Huang Z."/>
        </authorList>
    </citation>
    <scope>NUCLEOTIDE SEQUENCE [LARGE SCALE GENOMIC DNA]</scope>
</reference>
<keyword evidence="1" id="KW-0378">Hydrolase</keyword>
<proteinExistence type="predicted"/>
<accession>L9KWH5</accession>
<protein>
    <submittedName>
        <fullName evidence="2">Type I inositol-1,4,5-trisphosphate 5-phosphatase</fullName>
    </submittedName>
</protein>
<evidence type="ECO:0000313" key="3">
    <source>
        <dbReference type="Proteomes" id="UP000011518"/>
    </source>
</evidence>
<dbReference type="InParanoid" id="L9KWH5"/>